<evidence type="ECO:0000313" key="2">
    <source>
        <dbReference type="Proteomes" id="UP000095472"/>
    </source>
</evidence>
<name>A0ACD5GS14_9CYAN</name>
<reference evidence="1 2" key="1">
    <citation type="journal article" date="2016" name="Genome Announc.">
        <title>Draft Genome Sequence of the Thermotolerant Cyanobacterium Desertifilum sp. IPPAS B-1220.</title>
        <authorList>
            <person name="Mironov K.S."/>
            <person name="Sinetova M.A."/>
            <person name="Bolatkhan K."/>
            <person name="Zayadan B.K."/>
            <person name="Ustinova V.V."/>
            <person name="Kupriyanova E.V."/>
            <person name="Skrypnik A.N."/>
            <person name="Gogoleva N.E."/>
            <person name="Gogolev Y.V."/>
            <person name="Los D.A."/>
        </authorList>
    </citation>
    <scope>NUCLEOTIDE SEQUENCE [LARGE SCALE GENOMIC DNA]</scope>
    <source>
        <strain evidence="1 2">IPPAS B-1220</strain>
    </source>
</reference>
<gene>
    <name evidence="1" type="ORF">BH720_030060</name>
</gene>
<keyword evidence="2" id="KW-1185">Reference proteome</keyword>
<accession>A0ACD5GS14</accession>
<proteinExistence type="predicted"/>
<dbReference type="Proteomes" id="UP000095472">
    <property type="component" value="Chromosome"/>
</dbReference>
<sequence length="58" mass="6714">MKGRFAYRRKPSPPPPRPFSLNAPKRPRLADADLYQTGMFHDRYYKGSNTCDNGRKKG</sequence>
<evidence type="ECO:0000313" key="1">
    <source>
        <dbReference type="EMBL" id="XPM63497.1"/>
    </source>
</evidence>
<organism evidence="1 2">
    <name type="scientific">Desertifilum tharense IPPAS B-1220</name>
    <dbReference type="NCBI Taxonomy" id="1781255"/>
    <lineage>
        <taxon>Bacteria</taxon>
        <taxon>Bacillati</taxon>
        <taxon>Cyanobacteriota</taxon>
        <taxon>Cyanophyceae</taxon>
        <taxon>Desertifilales</taxon>
        <taxon>Desertifilaceae</taxon>
        <taxon>Desertifilum</taxon>
    </lineage>
</organism>
<protein>
    <submittedName>
        <fullName evidence="1">Uncharacterized protein</fullName>
    </submittedName>
</protein>
<dbReference type="EMBL" id="CP182909">
    <property type="protein sequence ID" value="XPM63497.1"/>
    <property type="molecule type" value="Genomic_DNA"/>
</dbReference>